<dbReference type="InterPro" id="IPR009057">
    <property type="entry name" value="Homeodomain-like_sf"/>
</dbReference>
<dbReference type="Proteomes" id="UP000095282">
    <property type="component" value="Unplaced"/>
</dbReference>
<sequence length="203" mass="24154">MKQRVSFTTSEDMRMLRWVARNECDGGITKWRNYLKAFNCNHTIQSLSCRMRRNIVPNLESYIEHMNQLDASRVFRIFQPRLNERQQKIIKNQISLKTNEHVTLLEAGSNFKRLSLQGKPQDDCEMKEKTVQNRNPVFNSMRESSKMDKQYSIEPYCSVSTILCQPVLQYSIMQHLQKSKICFENRIQILDIYSIAEQKFWQC</sequence>
<dbReference type="WBParaSite" id="Csp11.Scaffold627.g6881.t1">
    <property type="protein sequence ID" value="Csp11.Scaffold627.g6881.t1"/>
    <property type="gene ID" value="Csp11.Scaffold627.g6881"/>
</dbReference>
<dbReference type="GO" id="GO:0005634">
    <property type="term" value="C:nucleus"/>
    <property type="evidence" value="ECO:0007669"/>
    <property type="project" value="UniProtKB-SubCell"/>
</dbReference>
<reference evidence="3" key="1">
    <citation type="submission" date="2016-11" db="UniProtKB">
        <authorList>
            <consortium name="WormBaseParasite"/>
        </authorList>
    </citation>
    <scope>IDENTIFICATION</scope>
</reference>
<evidence type="ECO:0000313" key="3">
    <source>
        <dbReference type="WBParaSite" id="Csp11.Scaffold627.g6881.t1"/>
    </source>
</evidence>
<evidence type="ECO:0000313" key="2">
    <source>
        <dbReference type="Proteomes" id="UP000095282"/>
    </source>
</evidence>
<protein>
    <submittedName>
        <fullName evidence="3">SPK domain-containing protein</fullName>
    </submittedName>
</protein>
<dbReference type="eggNOG" id="ENOG502TIYC">
    <property type="taxonomic scope" value="Eukaryota"/>
</dbReference>
<organism evidence="2 3">
    <name type="scientific">Caenorhabditis tropicalis</name>
    <dbReference type="NCBI Taxonomy" id="1561998"/>
    <lineage>
        <taxon>Eukaryota</taxon>
        <taxon>Metazoa</taxon>
        <taxon>Ecdysozoa</taxon>
        <taxon>Nematoda</taxon>
        <taxon>Chromadorea</taxon>
        <taxon>Rhabditida</taxon>
        <taxon>Rhabditina</taxon>
        <taxon>Rhabditomorpha</taxon>
        <taxon>Rhabditoidea</taxon>
        <taxon>Rhabditidae</taxon>
        <taxon>Peloderinae</taxon>
        <taxon>Caenorhabditis</taxon>
    </lineage>
</organism>
<keyword evidence="2" id="KW-1185">Reference proteome</keyword>
<accession>A0A1I7TKR4</accession>
<dbReference type="SUPFAM" id="SSF46689">
    <property type="entry name" value="Homeodomain-like"/>
    <property type="match status" value="1"/>
</dbReference>
<evidence type="ECO:0000256" key="1">
    <source>
        <dbReference type="ARBA" id="ARBA00004123"/>
    </source>
</evidence>
<proteinExistence type="predicted"/>
<dbReference type="Gene3D" id="1.10.10.60">
    <property type="entry name" value="Homeodomain-like"/>
    <property type="match status" value="1"/>
</dbReference>
<name>A0A1I7TKR4_9PELO</name>
<comment type="subcellular location">
    <subcellularLocation>
        <location evidence="1">Nucleus</location>
    </subcellularLocation>
</comment>
<dbReference type="AlphaFoldDB" id="A0A1I7TKR4"/>